<organism evidence="5 6">
    <name type="scientific">Lates calcarifer</name>
    <name type="common">Barramundi</name>
    <name type="synonym">Holocentrus calcarifer</name>
    <dbReference type="NCBI Taxonomy" id="8187"/>
    <lineage>
        <taxon>Eukaryota</taxon>
        <taxon>Metazoa</taxon>
        <taxon>Chordata</taxon>
        <taxon>Craniata</taxon>
        <taxon>Vertebrata</taxon>
        <taxon>Euteleostomi</taxon>
        <taxon>Actinopterygii</taxon>
        <taxon>Neopterygii</taxon>
        <taxon>Teleostei</taxon>
        <taxon>Neoteleostei</taxon>
        <taxon>Acanthomorphata</taxon>
        <taxon>Carangaria</taxon>
        <taxon>Carangaria incertae sedis</taxon>
        <taxon>Centropomidae</taxon>
        <taxon>Lates</taxon>
    </lineage>
</organism>
<evidence type="ECO:0000313" key="6">
    <source>
        <dbReference type="Proteomes" id="UP000314980"/>
    </source>
</evidence>
<evidence type="ECO:0000256" key="4">
    <source>
        <dbReference type="SAM" id="MobiDB-lite"/>
    </source>
</evidence>
<reference evidence="5" key="3">
    <citation type="submission" date="2025-05" db="UniProtKB">
        <authorList>
            <consortium name="Ensembl"/>
        </authorList>
    </citation>
    <scope>IDENTIFICATION</scope>
</reference>
<evidence type="ECO:0000256" key="2">
    <source>
        <dbReference type="ARBA" id="ARBA00022553"/>
    </source>
</evidence>
<accession>A0A4W6BW44</accession>
<name>A0A4W6BW44_LATCA</name>
<dbReference type="GeneTree" id="ENSGT00950000182985"/>
<dbReference type="STRING" id="8187.ENSLCAP00010005239"/>
<gene>
    <name evidence="5" type="primary">PPP1R14A</name>
    <name evidence="7" type="synonym">ppp1r14ab</name>
</gene>
<dbReference type="Pfam" id="PF05361">
    <property type="entry name" value="PP1_inhibitor"/>
    <property type="match status" value="1"/>
</dbReference>
<dbReference type="InterPro" id="IPR036658">
    <property type="entry name" value="CPI-17_sf"/>
</dbReference>
<dbReference type="SUPFAM" id="SSF81790">
    <property type="entry name" value="Myosin phosphatase inhibitor 17kDa protein, CPI-17"/>
    <property type="match status" value="1"/>
</dbReference>
<dbReference type="OrthoDB" id="8193882at2759"/>
<dbReference type="Proteomes" id="UP000314980">
    <property type="component" value="Unassembled WGS sequence"/>
</dbReference>
<dbReference type="GO" id="GO:0005737">
    <property type="term" value="C:cytoplasm"/>
    <property type="evidence" value="ECO:0007669"/>
    <property type="project" value="InterPro"/>
</dbReference>
<evidence type="ECO:0000256" key="1">
    <source>
        <dbReference type="ARBA" id="ARBA00005483"/>
    </source>
</evidence>
<dbReference type="PANTHER" id="PTHR16188">
    <property type="entry name" value="PROTEIN PHOSPHATASE 1 INHIBITOR POTENTIATED BY PROTEIN KINASE C"/>
    <property type="match status" value="1"/>
</dbReference>
<feature type="region of interest" description="Disordered" evidence="4">
    <location>
        <begin position="1"/>
        <end position="32"/>
    </location>
</feature>
<dbReference type="AlphaFoldDB" id="A0A4W6BW44"/>
<evidence type="ECO:0000313" key="5">
    <source>
        <dbReference type="Ensembl" id="ENSLCAP00010005239.1"/>
    </source>
</evidence>
<feature type="compositionally biased region" description="Basic residues" evidence="4">
    <location>
        <begin position="1"/>
        <end position="11"/>
    </location>
</feature>
<comment type="similarity">
    <text evidence="1">Belongs to the PP1 inhibitor family.</text>
</comment>
<keyword evidence="6" id="KW-1185">Reference proteome</keyword>
<dbReference type="CTD" id="393783"/>
<dbReference type="GO" id="GO:0004865">
    <property type="term" value="F:protein serine/threonine phosphatase inhibitor activity"/>
    <property type="evidence" value="ECO:0007669"/>
    <property type="project" value="TreeGrafter"/>
</dbReference>
<reference evidence="7" key="2">
    <citation type="submission" date="2025-04" db="UniProtKB">
        <authorList>
            <consortium name="RefSeq"/>
        </authorList>
    </citation>
    <scope>IDENTIFICATION</scope>
    <source>
        <tissue evidence="7">Brain</tissue>
    </source>
</reference>
<evidence type="ECO:0000256" key="3">
    <source>
        <dbReference type="ARBA" id="ARBA00023272"/>
    </source>
</evidence>
<sequence length="150" mass="17352">MAANRVGRRVNKMCGNQSPGRSGGGRDPGVQRRQARITVKYNRTELKRRLDVEKWIDCGLDELYRDREEEMPEEVNIDELLDLKTDEERTLRLQEILHTCNNSTQVFISELLLKLQGLQKQEDLHNGGIDLPQLHIYSTRSGSVDREVLH</sequence>
<protein>
    <submittedName>
        <fullName evidence="7">Protein phosphatase 1 regulatory subunit 14A</fullName>
    </submittedName>
    <submittedName>
        <fullName evidence="5">Protein phosphatase 1, regulatory (inhibitor) subunit 14Ab</fullName>
    </submittedName>
</protein>
<dbReference type="RefSeq" id="XP_018560501.1">
    <property type="nucleotide sequence ID" value="XM_018704985.2"/>
</dbReference>
<dbReference type="InterPro" id="IPR008025">
    <property type="entry name" value="CPI-17"/>
</dbReference>
<evidence type="ECO:0000313" key="7">
    <source>
        <dbReference type="RefSeq" id="XP_018560501.1"/>
    </source>
</evidence>
<reference evidence="6" key="1">
    <citation type="submission" date="2015-09" db="EMBL/GenBank/DDBJ databases">
        <authorList>
            <person name="Sai Rama Sridatta P."/>
        </authorList>
    </citation>
    <scope>NUCLEOTIDE SEQUENCE [LARGE SCALE GENOMIC DNA]</scope>
</reference>
<dbReference type="Proteomes" id="UP000694890">
    <property type="component" value="Linkage group LG21"/>
</dbReference>
<proteinExistence type="inferred from homology"/>
<dbReference type="Ensembl" id="ENSLCAT00010005373.1">
    <property type="protein sequence ID" value="ENSLCAP00010005239.1"/>
    <property type="gene ID" value="ENSLCAG00010002653.1"/>
</dbReference>
<dbReference type="Gene3D" id="1.10.150.220">
    <property type="entry name" value="CPI-17"/>
    <property type="match status" value="1"/>
</dbReference>
<keyword evidence="3" id="KW-0650">Protein phosphatase inhibitor</keyword>
<dbReference type="GeneID" id="108902946"/>
<dbReference type="KEGG" id="lcf:108902946"/>
<dbReference type="PANTHER" id="PTHR16188:SF4">
    <property type="entry name" value="PROTEIN PHOSPHATASE 1 REGULATORY SUBUNIT 14A"/>
    <property type="match status" value="1"/>
</dbReference>
<dbReference type="InParanoid" id="A0A4W6BW44"/>
<keyword evidence="2" id="KW-0597">Phosphoprotein</keyword>